<dbReference type="GO" id="GO:0016491">
    <property type="term" value="F:oxidoreductase activity"/>
    <property type="evidence" value="ECO:0007669"/>
    <property type="project" value="UniProtKB-KW"/>
</dbReference>
<sequence>MAGRKIALVTGGSSGIGMGIALELAGKGYDIAFTYRKNAGGASAVQAQIEALGAQCCAYQISLEALEGCAALVDRVRADFGRIDAMVCNAASDRRMSILTATPEDLISGASQLYAAQMLLAGAAARHMVKDGVHGAILFITSVHGQMPTTNDFLYGGMKAAIERSCQSLALELSPYRIRVNCIAPGAINVRHLDDAQRKYPYSTMVPLGRWGVEADIGHAAAFLLSDAADYITGETLRVDGGFALPGVPEGWAEPHPVDQNFVRNAYEQMLKREEETDNG</sequence>
<dbReference type="Pfam" id="PF13561">
    <property type="entry name" value="adh_short_C2"/>
    <property type="match status" value="1"/>
</dbReference>
<dbReference type="InterPro" id="IPR002347">
    <property type="entry name" value="SDR_fam"/>
</dbReference>
<accession>A0A9D1G2B6</accession>
<dbReference type="PANTHER" id="PTHR43639">
    <property type="entry name" value="OXIDOREDUCTASE, SHORT-CHAIN DEHYDROGENASE/REDUCTASE FAMILY (AFU_ORTHOLOGUE AFUA_5G02870)"/>
    <property type="match status" value="1"/>
</dbReference>
<evidence type="ECO:0000256" key="1">
    <source>
        <dbReference type="ARBA" id="ARBA00006484"/>
    </source>
</evidence>
<dbReference type="SUPFAM" id="SSF51735">
    <property type="entry name" value="NAD(P)-binding Rossmann-fold domains"/>
    <property type="match status" value="1"/>
</dbReference>
<reference evidence="3" key="1">
    <citation type="submission" date="2020-10" db="EMBL/GenBank/DDBJ databases">
        <authorList>
            <person name="Gilroy R."/>
        </authorList>
    </citation>
    <scope>NUCLEOTIDE SEQUENCE</scope>
    <source>
        <strain evidence="3">13766</strain>
    </source>
</reference>
<comment type="similarity">
    <text evidence="1">Belongs to the short-chain dehydrogenases/reductases (SDR) family.</text>
</comment>
<organism evidence="3 4">
    <name type="scientific">Candidatus Alectryocaccomicrobium excrementavium</name>
    <dbReference type="NCBI Taxonomy" id="2840668"/>
    <lineage>
        <taxon>Bacteria</taxon>
        <taxon>Bacillati</taxon>
        <taxon>Bacillota</taxon>
        <taxon>Clostridia</taxon>
        <taxon>Candidatus Alectryocaccomicrobium</taxon>
    </lineage>
</organism>
<dbReference type="AlphaFoldDB" id="A0A9D1G2B6"/>
<name>A0A9D1G2B6_9FIRM</name>
<dbReference type="PANTHER" id="PTHR43639:SF1">
    <property type="entry name" value="SHORT-CHAIN DEHYDROGENASE_REDUCTASE FAMILY PROTEIN"/>
    <property type="match status" value="1"/>
</dbReference>
<dbReference type="EMBL" id="DVJN01000225">
    <property type="protein sequence ID" value="HIS93727.1"/>
    <property type="molecule type" value="Genomic_DNA"/>
</dbReference>
<evidence type="ECO:0000313" key="3">
    <source>
        <dbReference type="EMBL" id="HIS93727.1"/>
    </source>
</evidence>
<evidence type="ECO:0000313" key="4">
    <source>
        <dbReference type="Proteomes" id="UP000824140"/>
    </source>
</evidence>
<reference evidence="3" key="2">
    <citation type="journal article" date="2021" name="PeerJ">
        <title>Extensive microbial diversity within the chicken gut microbiome revealed by metagenomics and culture.</title>
        <authorList>
            <person name="Gilroy R."/>
            <person name="Ravi A."/>
            <person name="Getino M."/>
            <person name="Pursley I."/>
            <person name="Horton D.L."/>
            <person name="Alikhan N.F."/>
            <person name="Baker D."/>
            <person name="Gharbi K."/>
            <person name="Hall N."/>
            <person name="Watson M."/>
            <person name="Adriaenssens E.M."/>
            <person name="Foster-Nyarko E."/>
            <person name="Jarju S."/>
            <person name="Secka A."/>
            <person name="Antonio M."/>
            <person name="Oren A."/>
            <person name="Chaudhuri R.R."/>
            <person name="La Ragione R."/>
            <person name="Hildebrand F."/>
            <person name="Pallen M.J."/>
        </authorList>
    </citation>
    <scope>NUCLEOTIDE SEQUENCE</scope>
    <source>
        <strain evidence="3">13766</strain>
    </source>
</reference>
<dbReference type="GO" id="GO:0008206">
    <property type="term" value="P:bile acid metabolic process"/>
    <property type="evidence" value="ECO:0007669"/>
    <property type="project" value="UniProtKB-ARBA"/>
</dbReference>
<dbReference type="FunFam" id="3.40.50.720:FF:000084">
    <property type="entry name" value="Short-chain dehydrogenase reductase"/>
    <property type="match status" value="1"/>
</dbReference>
<comment type="caution">
    <text evidence="3">The sequence shown here is derived from an EMBL/GenBank/DDBJ whole genome shotgun (WGS) entry which is preliminary data.</text>
</comment>
<dbReference type="InterPro" id="IPR036291">
    <property type="entry name" value="NAD(P)-bd_dom_sf"/>
</dbReference>
<gene>
    <name evidence="3" type="ORF">IAA84_11995</name>
</gene>
<proteinExistence type="inferred from homology"/>
<keyword evidence="2" id="KW-0560">Oxidoreductase</keyword>
<dbReference type="Proteomes" id="UP000824140">
    <property type="component" value="Unassembled WGS sequence"/>
</dbReference>
<dbReference type="PRINTS" id="PR00081">
    <property type="entry name" value="GDHRDH"/>
</dbReference>
<evidence type="ECO:0000256" key="2">
    <source>
        <dbReference type="ARBA" id="ARBA00023002"/>
    </source>
</evidence>
<dbReference type="Gene3D" id="3.40.50.720">
    <property type="entry name" value="NAD(P)-binding Rossmann-like Domain"/>
    <property type="match status" value="1"/>
</dbReference>
<protein>
    <submittedName>
        <fullName evidence="3">SDR family oxidoreductase</fullName>
    </submittedName>
</protein>